<reference evidence="3" key="1">
    <citation type="submission" date="2021-01" db="EMBL/GenBank/DDBJ databases">
        <title>Phytophthora aleatoria, a newly-described species from Pinus radiata is distinct from Phytophthora cactorum isolates based on comparative genomics.</title>
        <authorList>
            <person name="Mcdougal R."/>
            <person name="Panda P."/>
            <person name="Williams N."/>
            <person name="Studholme D.J."/>
        </authorList>
    </citation>
    <scope>NUCLEOTIDE SEQUENCE</scope>
    <source>
        <strain evidence="3">NZFS 3830</strain>
    </source>
</reference>
<feature type="domain" description="Bacteriophage T5 Orf172 DNA-binding" evidence="1">
    <location>
        <begin position="534"/>
        <end position="622"/>
    </location>
</feature>
<comment type="caution">
    <text evidence="3">The sequence shown here is derived from an EMBL/GenBank/DDBJ whole genome shotgun (WGS) entry which is preliminary data.</text>
</comment>
<name>A0A8T1TYG7_9STRA</name>
<dbReference type="InterPro" id="IPR031654">
    <property type="entry name" value="Capsid_N"/>
</dbReference>
<evidence type="ECO:0000313" key="3">
    <source>
        <dbReference type="EMBL" id="KAG6950609.1"/>
    </source>
</evidence>
<dbReference type="EMBL" id="JAENGZ010001109">
    <property type="protein sequence ID" value="KAG6950609.1"/>
    <property type="molecule type" value="Genomic_DNA"/>
</dbReference>
<evidence type="ECO:0000259" key="1">
    <source>
        <dbReference type="Pfam" id="PF10544"/>
    </source>
</evidence>
<accession>A0A8T1TYG7</accession>
<dbReference type="OrthoDB" id="10348620at2759"/>
<protein>
    <submittedName>
        <fullName evidence="3">Uncharacterized protein</fullName>
    </submittedName>
</protein>
<dbReference type="AlphaFoldDB" id="A0A8T1TYG7"/>
<feature type="domain" description="Major capsid protein N-terminal" evidence="2">
    <location>
        <begin position="58"/>
        <end position="282"/>
    </location>
</feature>
<gene>
    <name evidence="3" type="ORF">JG687_00014141</name>
</gene>
<dbReference type="Pfam" id="PF16903">
    <property type="entry name" value="Capsid_N"/>
    <property type="match status" value="1"/>
</dbReference>
<dbReference type="Pfam" id="PF10544">
    <property type="entry name" value="T5orf172"/>
    <property type="match status" value="1"/>
</dbReference>
<dbReference type="InterPro" id="IPR018306">
    <property type="entry name" value="Phage_T5_Orf172_DNA-bd"/>
</dbReference>
<dbReference type="Proteomes" id="UP000688947">
    <property type="component" value="Unassembled WGS sequence"/>
</dbReference>
<evidence type="ECO:0000259" key="2">
    <source>
        <dbReference type="Pfam" id="PF16903"/>
    </source>
</evidence>
<evidence type="ECO:0000313" key="4">
    <source>
        <dbReference type="Proteomes" id="UP000688947"/>
    </source>
</evidence>
<dbReference type="VEuPathDB" id="FungiDB:PC110_g18016"/>
<proteinExistence type="predicted"/>
<dbReference type="VEuPathDB" id="FungiDB:PC110_g18017"/>
<organism evidence="3 4">
    <name type="scientific">Phytophthora cactorum</name>
    <dbReference type="NCBI Taxonomy" id="29920"/>
    <lineage>
        <taxon>Eukaryota</taxon>
        <taxon>Sar</taxon>
        <taxon>Stramenopiles</taxon>
        <taxon>Oomycota</taxon>
        <taxon>Peronosporomycetes</taxon>
        <taxon>Peronosporales</taxon>
        <taxon>Peronosporaceae</taxon>
        <taxon>Phytophthora</taxon>
    </lineage>
</organism>
<sequence>MYSLIQHKSALKLQVKAARAANQEVDTNPSLADLERTHVLFVNAHCKPYVAIPFQYFKQSANNVTLGSEVAILIAQYGEFFADMVANVVIRSPTTSLTRGTKSLTPSDVTLYRHCDYPGERIFDEVRFEVNSNPIDSYHRETCVIHRQLHVPTDKMVAWNRYMGQEEPSTGVAPVPDASSMTTPVTARVKHQVYDGYQTWKPSHRYLVLWVQLLFWFSTNISLAFPSDSVPYGQRFITFRLTQMQNLYHQIINPAAQADDAKALMLSTPQISTFNLYINNMFVLPEVHDIFIDRVAFTLIRVLRRQTQNLNKSSDSIHLVQLKWPIETLTFGFQPTINRAVNPLRETLGSQATTVSPHMEDWHRFCTVTNTWLTDGAVTGAGAMNIKYETAHITKLQLQAHSVDLFAGFPAQFFNSYIPYQFGGAGITAPTDTGLARELYLDYTSSFISSEGGRTAKFFVHAKAINFILQSLMMLEMSRAKEIRRYYVALEKIFKSYIRYCNAYTARQLEKEKKKGAVMFKEMVIKRQQFTLKQYVYIASSRNYAKRNIVKVGTTNNPKVRINGYQTGRCEDDRFGYVYIMPRYNGKAMESFIFSFLEEFRYGDHRRELFHIHFDVLMRFMKVFEHFALDANKVFNDALSKYYDTYHDLEPASVDHLFIHSMDEHLEGHFGIITEGDGGGYIPPIKYDMEPHPHSLTTKQVNDALRPFGMALVGEYTGRFEQQQTFQCVSVLKHEFQTSWASLNARKELGCPHCRKFCILNDVPTYVYADRTYKHVKTYTNFSTLKQEEPHINHQLLKNIIREERWLTPHEGQIYSILCPNDERMLSSTKPLTPAEQAIIDALETDFELMNVQILPSTMNFIIAIHEEENKAYFDTSATQFSNLLNAVGCDRKVNKKTIPNCNKRYAGYRWITSLNNICSPYTMIDLQTLRS</sequence>